<proteinExistence type="predicted"/>
<keyword evidence="3" id="KW-1185">Reference proteome</keyword>
<evidence type="ECO:0000313" key="3">
    <source>
        <dbReference type="Proteomes" id="UP000325849"/>
    </source>
</evidence>
<feature type="chain" id="PRO_5039477636" evidence="1">
    <location>
        <begin position="23"/>
        <end position="249"/>
    </location>
</feature>
<accession>A0A5N8V9R0</accession>
<comment type="caution">
    <text evidence="2">The sequence shown here is derived from an EMBL/GenBank/DDBJ whole genome shotgun (WGS) entry which is preliminary data.</text>
</comment>
<gene>
    <name evidence="2" type="ORF">FNH09_05655</name>
</gene>
<reference evidence="2 3" key="1">
    <citation type="submission" date="2019-07" db="EMBL/GenBank/DDBJ databases">
        <title>New species of Amycolatopsis and Streptomyces.</title>
        <authorList>
            <person name="Duangmal K."/>
            <person name="Teo W.F.A."/>
            <person name="Lipun K."/>
        </authorList>
    </citation>
    <scope>NUCLEOTIDE SEQUENCE [LARGE SCALE GENOMIC DNA]</scope>
    <source>
        <strain evidence="2 3">NBRC 109810</strain>
    </source>
</reference>
<protein>
    <submittedName>
        <fullName evidence="2">Uncharacterized protein</fullName>
    </submittedName>
</protein>
<keyword evidence="1" id="KW-0732">Signal</keyword>
<evidence type="ECO:0000256" key="1">
    <source>
        <dbReference type="SAM" id="SignalP"/>
    </source>
</evidence>
<evidence type="ECO:0000313" key="2">
    <source>
        <dbReference type="EMBL" id="MPY30814.1"/>
    </source>
</evidence>
<dbReference type="EMBL" id="VJZD01000014">
    <property type="protein sequence ID" value="MPY30814.1"/>
    <property type="molecule type" value="Genomic_DNA"/>
</dbReference>
<organism evidence="2 3">
    <name type="scientific">Streptomyces adustus</name>
    <dbReference type="NCBI Taxonomy" id="1609272"/>
    <lineage>
        <taxon>Bacteria</taxon>
        <taxon>Bacillati</taxon>
        <taxon>Actinomycetota</taxon>
        <taxon>Actinomycetes</taxon>
        <taxon>Kitasatosporales</taxon>
        <taxon>Streptomycetaceae</taxon>
        <taxon>Streptomyces</taxon>
    </lineage>
</organism>
<dbReference type="OrthoDB" id="3851768at2"/>
<name>A0A5N8V9R0_9ACTN</name>
<dbReference type="AlphaFoldDB" id="A0A5N8V9R0"/>
<feature type="signal peptide" evidence="1">
    <location>
        <begin position="1"/>
        <end position="22"/>
    </location>
</feature>
<sequence>MRAVLRWTAAVGVFAAVASASAYGITGMERTDVPGLATQSDGRWDFPALVRAPLPSGSPAPFAEANEANAHYADLRALLLPAPKGATPDKALNGADGWLPTKDYLAEYAVADDRQELGQTLVDSGLRHIAARGWTTPDGTRTRIYLLQFGTAAVADKLYAGEAVPFSNPKHQVQGDSTSVYDEDFPDRAAVSGVERQVYREQKPYGPEQVREAYVSAGDVFALIVQSRKGGAGAVPFQQTVALQSQLLG</sequence>
<dbReference type="Proteomes" id="UP000325849">
    <property type="component" value="Unassembled WGS sequence"/>
</dbReference>